<evidence type="ECO:0000313" key="2">
    <source>
        <dbReference type="Proteomes" id="UP000318741"/>
    </source>
</evidence>
<accession>A0A517P4E2</accession>
<keyword evidence="2" id="KW-1185">Reference proteome</keyword>
<reference evidence="1 2" key="1">
    <citation type="submission" date="2019-02" db="EMBL/GenBank/DDBJ databases">
        <title>Deep-cultivation of Planctomycetes and their phenomic and genomic characterization uncovers novel biology.</title>
        <authorList>
            <person name="Wiegand S."/>
            <person name="Jogler M."/>
            <person name="Boedeker C."/>
            <person name="Pinto D."/>
            <person name="Vollmers J."/>
            <person name="Rivas-Marin E."/>
            <person name="Kohn T."/>
            <person name="Peeters S.H."/>
            <person name="Heuer A."/>
            <person name="Rast P."/>
            <person name="Oberbeckmann S."/>
            <person name="Bunk B."/>
            <person name="Jeske O."/>
            <person name="Meyerdierks A."/>
            <person name="Storesund J.E."/>
            <person name="Kallscheuer N."/>
            <person name="Luecker S."/>
            <person name="Lage O.M."/>
            <person name="Pohl T."/>
            <person name="Merkel B.J."/>
            <person name="Hornburger P."/>
            <person name="Mueller R.-W."/>
            <person name="Bruemmer F."/>
            <person name="Labrenz M."/>
            <person name="Spormann A.M."/>
            <person name="Op den Camp H."/>
            <person name="Overmann J."/>
            <person name="Amann R."/>
            <person name="Jetten M.S.M."/>
            <person name="Mascher T."/>
            <person name="Medema M.H."/>
            <person name="Devos D.P."/>
            <person name="Kaster A.-K."/>
            <person name="Ovreas L."/>
            <person name="Rohde M."/>
            <person name="Galperin M.Y."/>
            <person name="Jogler C."/>
        </authorList>
    </citation>
    <scope>NUCLEOTIDE SEQUENCE [LARGE SCALE GENOMIC DNA]</scope>
    <source>
        <strain evidence="1 2">CA12</strain>
    </source>
</reference>
<evidence type="ECO:0000313" key="1">
    <source>
        <dbReference type="EMBL" id="QDT14258.1"/>
    </source>
</evidence>
<dbReference type="PIRSF" id="PIRSF028301">
    <property type="entry name" value="UCP028301"/>
    <property type="match status" value="1"/>
</dbReference>
<proteinExistence type="predicted"/>
<dbReference type="RefSeq" id="WP_145356944.1">
    <property type="nucleotide sequence ID" value="NZ_CP036265.1"/>
</dbReference>
<dbReference type="PANTHER" id="PTHR35850">
    <property type="entry name" value="CYTOPLASMIC PROTEIN-RELATED"/>
    <property type="match status" value="1"/>
</dbReference>
<dbReference type="PANTHER" id="PTHR35850:SF1">
    <property type="entry name" value="TYPE VI SECRETION SYSTEM SHEATH PROTEIN TSSB1"/>
    <property type="match status" value="1"/>
</dbReference>
<evidence type="ECO:0008006" key="3">
    <source>
        <dbReference type="Google" id="ProtNLM"/>
    </source>
</evidence>
<name>A0A517P4E2_9PLAN</name>
<dbReference type="NCBIfam" id="TIGR03358">
    <property type="entry name" value="VI_chp_5"/>
    <property type="match status" value="1"/>
</dbReference>
<sequence length="178" mass="19642">MAGKASLQKKLDRVRPPRVQIKYEVETGGAMEEKELPFVMGVMGDFTGQPDPDNPLAPLKQRKFTQIDRDNFDDVLKGMAPRAAMKVDDKLSGDPDSQLNVELKFRSMADFSPENVARQVEPMAKLLETREKLKSLLGKLEGNDKLDGLLQQVLDNSESRAALAKDLGVNADGKSDDA</sequence>
<dbReference type="EMBL" id="CP036265">
    <property type="protein sequence ID" value="QDT14258.1"/>
    <property type="molecule type" value="Genomic_DNA"/>
</dbReference>
<dbReference type="Proteomes" id="UP000318741">
    <property type="component" value="Chromosome"/>
</dbReference>
<dbReference type="InterPro" id="IPR008312">
    <property type="entry name" value="T6SS_TssB1"/>
</dbReference>
<dbReference type="OrthoDB" id="9789942at2"/>
<gene>
    <name evidence="1" type="ORF">CA12_03290</name>
</gene>
<organism evidence="1 2">
    <name type="scientific">Alienimonas californiensis</name>
    <dbReference type="NCBI Taxonomy" id="2527989"/>
    <lineage>
        <taxon>Bacteria</taxon>
        <taxon>Pseudomonadati</taxon>
        <taxon>Planctomycetota</taxon>
        <taxon>Planctomycetia</taxon>
        <taxon>Planctomycetales</taxon>
        <taxon>Planctomycetaceae</taxon>
        <taxon>Alienimonas</taxon>
    </lineage>
</organism>
<dbReference type="AlphaFoldDB" id="A0A517P4E2"/>
<dbReference type="Pfam" id="PF05591">
    <property type="entry name" value="T6SS_VipA"/>
    <property type="match status" value="1"/>
</dbReference>
<dbReference type="KEGG" id="acaf:CA12_03290"/>
<protein>
    <recommendedName>
        <fullName evidence="3">Type VI secretion protein</fullName>
    </recommendedName>
</protein>